<dbReference type="CDD" id="cd03507">
    <property type="entry name" value="Delta12-FADS-like"/>
    <property type="match status" value="1"/>
</dbReference>
<evidence type="ECO:0000256" key="1">
    <source>
        <dbReference type="SAM" id="Phobius"/>
    </source>
</evidence>
<dbReference type="AlphaFoldDB" id="A0A7W6BSU8"/>
<gene>
    <name evidence="3" type="ORF">GGR05_003554</name>
</gene>
<keyword evidence="1" id="KW-0472">Membrane</keyword>
<sequence length="344" mass="38413">MSFPHVAPGRSVQRSPLSLDEAEIRRLSRHCLRYRDADDRMAWIQLSTTLGLFFLAAGLMLYGAASGAYALLALFLPAGGFLVRLFGVQHDCGHNSFFASRNTNRLVGRLLSVFTLTPFGYWSRSHAVHHTTAGDLGRRGIGDVDTLTVDEYAALPRGAKLRYRIYRHPLFLHVLGPPLYFILLQRSPFGQALPVQDAWRSIMGLNLALLLVYGGLVAAFGVAAVALAVLPTALLASWVGGWLFFVQHQFEDTHWEPSDEWTLQRAALSGSSYYVMPKVLQWFTGNIGLHHIHHLNPRIPNYRLQSCLDDEPALGTLSRLTIRESLQCIGLALWDPARRKLVAF</sequence>
<dbReference type="GO" id="GO:0016717">
    <property type="term" value="F:oxidoreductase activity, acting on paired donors, with oxidation of a pair of donors resulting in the reduction of molecular oxygen to two molecules of water"/>
    <property type="evidence" value="ECO:0007669"/>
    <property type="project" value="TreeGrafter"/>
</dbReference>
<keyword evidence="3" id="KW-0560">Oxidoreductase</keyword>
<dbReference type="Proteomes" id="UP000531216">
    <property type="component" value="Unassembled WGS sequence"/>
</dbReference>
<feature type="domain" description="Fatty acid desaturase" evidence="2">
    <location>
        <begin position="70"/>
        <end position="307"/>
    </location>
</feature>
<evidence type="ECO:0000313" key="3">
    <source>
        <dbReference type="EMBL" id="MBB3937388.1"/>
    </source>
</evidence>
<feature type="transmembrane region" description="Helical" evidence="1">
    <location>
        <begin position="42"/>
        <end position="62"/>
    </location>
</feature>
<reference evidence="3 4" key="1">
    <citation type="submission" date="2020-08" db="EMBL/GenBank/DDBJ databases">
        <title>Genomic Encyclopedia of Type Strains, Phase IV (KMG-IV): sequencing the most valuable type-strain genomes for metagenomic binning, comparative biology and taxonomic classification.</title>
        <authorList>
            <person name="Goeker M."/>
        </authorList>
    </citation>
    <scope>NUCLEOTIDE SEQUENCE [LARGE SCALE GENOMIC DNA]</scope>
    <source>
        <strain evidence="3 4">DSM 25024</strain>
    </source>
</reference>
<keyword evidence="4" id="KW-1185">Reference proteome</keyword>
<feature type="transmembrane region" description="Helical" evidence="1">
    <location>
        <begin position="68"/>
        <end position="87"/>
    </location>
</feature>
<dbReference type="RefSeq" id="WP_090964386.1">
    <property type="nucleotide sequence ID" value="NZ_FOOA01000012.1"/>
</dbReference>
<dbReference type="EC" id="1.14.19.-" evidence="3"/>
<keyword evidence="1" id="KW-0812">Transmembrane</keyword>
<proteinExistence type="predicted"/>
<dbReference type="InterPro" id="IPR012171">
    <property type="entry name" value="Fatty_acid_desaturase"/>
</dbReference>
<accession>A0A7W6BSU8</accession>
<evidence type="ECO:0000313" key="4">
    <source>
        <dbReference type="Proteomes" id="UP000531216"/>
    </source>
</evidence>
<feature type="transmembrane region" description="Helical" evidence="1">
    <location>
        <begin position="207"/>
        <end position="230"/>
    </location>
</feature>
<dbReference type="Pfam" id="PF00487">
    <property type="entry name" value="FA_desaturase"/>
    <property type="match status" value="1"/>
</dbReference>
<dbReference type="OrthoDB" id="9769653at2"/>
<comment type="caution">
    <text evidence="3">The sequence shown here is derived from an EMBL/GenBank/DDBJ whole genome shotgun (WGS) entry which is preliminary data.</text>
</comment>
<dbReference type="GO" id="GO:0006629">
    <property type="term" value="P:lipid metabolic process"/>
    <property type="evidence" value="ECO:0007669"/>
    <property type="project" value="InterPro"/>
</dbReference>
<dbReference type="InterPro" id="IPR005804">
    <property type="entry name" value="FA_desaturase_dom"/>
</dbReference>
<keyword evidence="1" id="KW-1133">Transmembrane helix</keyword>
<name>A0A7W6BSU8_9HYPH</name>
<evidence type="ECO:0000259" key="2">
    <source>
        <dbReference type="Pfam" id="PF00487"/>
    </source>
</evidence>
<organism evidence="3 4">
    <name type="scientific">Aureimonas phyllosphaerae</name>
    <dbReference type="NCBI Taxonomy" id="1166078"/>
    <lineage>
        <taxon>Bacteria</taxon>
        <taxon>Pseudomonadati</taxon>
        <taxon>Pseudomonadota</taxon>
        <taxon>Alphaproteobacteria</taxon>
        <taxon>Hyphomicrobiales</taxon>
        <taxon>Aurantimonadaceae</taxon>
        <taxon>Aureimonas</taxon>
    </lineage>
</organism>
<protein>
    <submittedName>
        <fullName evidence="3">Omega-6 fatty acid desaturase (Delta-12 desaturase)</fullName>
        <ecNumber evidence="3">1.14.19.-</ecNumber>
    </submittedName>
</protein>
<dbReference type="GO" id="GO:0016020">
    <property type="term" value="C:membrane"/>
    <property type="evidence" value="ECO:0007669"/>
    <property type="project" value="TreeGrafter"/>
</dbReference>
<dbReference type="PANTHER" id="PTHR19353:SF73">
    <property type="entry name" value="FATTY ACID DESATURASE"/>
    <property type="match status" value="1"/>
</dbReference>
<dbReference type="PANTHER" id="PTHR19353">
    <property type="entry name" value="FATTY ACID DESATURASE 2"/>
    <property type="match status" value="1"/>
</dbReference>
<dbReference type="EMBL" id="JACIDO010000008">
    <property type="protein sequence ID" value="MBB3937388.1"/>
    <property type="molecule type" value="Genomic_DNA"/>
</dbReference>